<dbReference type="Pfam" id="PF00566">
    <property type="entry name" value="RabGAP-TBC"/>
    <property type="match status" value="1"/>
</dbReference>
<dbReference type="PROSITE" id="PS50086">
    <property type="entry name" value="TBC_RABGAP"/>
    <property type="match status" value="1"/>
</dbReference>
<dbReference type="InterPro" id="IPR035969">
    <property type="entry name" value="Rab-GAP_TBC_sf"/>
</dbReference>
<name>S8B0Q8_PENO1</name>
<dbReference type="GO" id="GO:0005789">
    <property type="term" value="C:endoplasmic reticulum membrane"/>
    <property type="evidence" value="ECO:0007669"/>
    <property type="project" value="TreeGrafter"/>
</dbReference>
<dbReference type="Proteomes" id="UP000019376">
    <property type="component" value="Unassembled WGS sequence"/>
</dbReference>
<accession>S8B0Q8</accession>
<dbReference type="GO" id="GO:0006888">
    <property type="term" value="P:endoplasmic reticulum to Golgi vesicle-mediated transport"/>
    <property type="evidence" value="ECO:0007669"/>
    <property type="project" value="TreeGrafter"/>
</dbReference>
<proteinExistence type="predicted"/>
<keyword evidence="1" id="KW-0343">GTPase activation</keyword>
<evidence type="ECO:0000256" key="1">
    <source>
        <dbReference type="ARBA" id="ARBA00022468"/>
    </source>
</evidence>
<reference evidence="4 5" key="1">
    <citation type="journal article" date="2013" name="PLoS ONE">
        <title>Genomic and secretomic analyses reveal unique features of the lignocellulolytic enzyme system of Penicillium decumbens.</title>
        <authorList>
            <person name="Liu G."/>
            <person name="Zhang L."/>
            <person name="Wei X."/>
            <person name="Zou G."/>
            <person name="Qin Y."/>
            <person name="Ma L."/>
            <person name="Li J."/>
            <person name="Zheng H."/>
            <person name="Wang S."/>
            <person name="Wang C."/>
            <person name="Xun L."/>
            <person name="Zhao G.-P."/>
            <person name="Zhou Z."/>
            <person name="Qu Y."/>
        </authorList>
    </citation>
    <scope>NUCLEOTIDE SEQUENCE [LARGE SCALE GENOMIC DNA]</scope>
    <source>
        <strain evidence="5">114-2 / CGMCC 5302</strain>
    </source>
</reference>
<dbReference type="EMBL" id="KB644410">
    <property type="protein sequence ID" value="EPS27902.1"/>
    <property type="molecule type" value="Genomic_DNA"/>
</dbReference>
<gene>
    <name evidence="4" type="ORF">PDE_02846</name>
</gene>
<dbReference type="InterPro" id="IPR045913">
    <property type="entry name" value="TBC20/Gyp8-like"/>
</dbReference>
<protein>
    <recommendedName>
        <fullName evidence="3">Rab-GAP TBC domain-containing protein</fullName>
    </recommendedName>
</protein>
<dbReference type="PANTHER" id="PTHR20913">
    <property type="entry name" value="TBC1 DOMAIN FAMILY MEMBER 20/GTPASE"/>
    <property type="match status" value="1"/>
</dbReference>
<evidence type="ECO:0000256" key="2">
    <source>
        <dbReference type="SAM" id="MobiDB-lite"/>
    </source>
</evidence>
<feature type="region of interest" description="Disordered" evidence="2">
    <location>
        <begin position="1"/>
        <end position="44"/>
    </location>
</feature>
<feature type="compositionally biased region" description="Basic and acidic residues" evidence="2">
    <location>
        <begin position="10"/>
        <end position="19"/>
    </location>
</feature>
<dbReference type="eggNOG" id="KOG2595">
    <property type="taxonomic scope" value="Eukaryota"/>
</dbReference>
<sequence length="416" mass="46927">MESSYLHASSAHERTDLPMKETTPSPPDSSAGAENSKGPAQAQLEKSTAIIRACDEQDVKALVSHATSKGGLLNDDLRQRAWPILLQCTPLASSQDLKPSLDLPRHADEDQVHLDVNRAFVYYPNVSEEELSKKKDQLSELITQVLRNYPMLCYFQGYHDIAQVLLLVLGKHNARQAMARVSIFRIRDYMLPSLSPALKHLQLIPAIVSTVDPALWEHLANIQPFFALASTLTLYAHDIQEYSDIARLFDFLLGQEPVVAIYLFAAIILSRKKELIEIPDDEPEMLHFTLSKLPCPLNLDDLISSAVGLFQAHPPESLPLGAWKRIPQYSVLKTSHDLTAPQSFDEAIQMFHRQARQIQREERRKEALDYAWKHRKTIGSVALAVVVGVVSVYVRRNGLDSTLWLYASRLQAMFQF</sequence>
<dbReference type="FunFam" id="1.10.8.1310:FF:000001">
    <property type="entry name" value="TBC1 domain family, member 20"/>
    <property type="match status" value="1"/>
</dbReference>
<keyword evidence="5" id="KW-1185">Reference proteome</keyword>
<evidence type="ECO:0000259" key="3">
    <source>
        <dbReference type="PROSITE" id="PS50086"/>
    </source>
</evidence>
<dbReference type="Gene3D" id="1.10.472.80">
    <property type="entry name" value="Ypt/Rab-GAP domain of gyp1p, domain 3"/>
    <property type="match status" value="1"/>
</dbReference>
<evidence type="ECO:0000313" key="4">
    <source>
        <dbReference type="EMBL" id="EPS27902.1"/>
    </source>
</evidence>
<evidence type="ECO:0000313" key="5">
    <source>
        <dbReference type="Proteomes" id="UP000019376"/>
    </source>
</evidence>
<feature type="domain" description="Rab-GAP TBC" evidence="3">
    <location>
        <begin position="72"/>
        <end position="256"/>
    </location>
</feature>
<organism evidence="4 5">
    <name type="scientific">Penicillium oxalicum (strain 114-2 / CGMCC 5302)</name>
    <name type="common">Penicillium decumbens</name>
    <dbReference type="NCBI Taxonomy" id="933388"/>
    <lineage>
        <taxon>Eukaryota</taxon>
        <taxon>Fungi</taxon>
        <taxon>Dikarya</taxon>
        <taxon>Ascomycota</taxon>
        <taxon>Pezizomycotina</taxon>
        <taxon>Eurotiomycetes</taxon>
        <taxon>Eurotiomycetidae</taxon>
        <taxon>Eurotiales</taxon>
        <taxon>Aspergillaceae</taxon>
        <taxon>Penicillium</taxon>
    </lineage>
</organism>
<dbReference type="Gene3D" id="1.10.8.1310">
    <property type="match status" value="1"/>
</dbReference>
<dbReference type="STRING" id="933388.S8B0Q8"/>
<dbReference type="InterPro" id="IPR000195">
    <property type="entry name" value="Rab-GAP-TBC_dom"/>
</dbReference>
<dbReference type="PANTHER" id="PTHR20913:SF7">
    <property type="entry name" value="RE60063P"/>
    <property type="match status" value="1"/>
</dbReference>
<dbReference type="SMART" id="SM00164">
    <property type="entry name" value="TBC"/>
    <property type="match status" value="1"/>
</dbReference>
<dbReference type="AlphaFoldDB" id="S8B0Q8"/>
<dbReference type="FunFam" id="1.10.472.80:FF:000060">
    <property type="entry name" value="TBC domain protein, putative"/>
    <property type="match status" value="1"/>
</dbReference>
<dbReference type="HOGENOM" id="CLU_039465_0_1_1"/>
<dbReference type="GO" id="GO:0005096">
    <property type="term" value="F:GTPase activator activity"/>
    <property type="evidence" value="ECO:0007669"/>
    <property type="project" value="UniProtKB-KW"/>
</dbReference>
<dbReference type="SUPFAM" id="SSF47923">
    <property type="entry name" value="Ypt/Rab-GAP domain of gyp1p"/>
    <property type="match status" value="2"/>
</dbReference>
<dbReference type="PhylomeDB" id="S8B0Q8"/>
<dbReference type="OrthoDB" id="206700at2759"/>